<evidence type="ECO:0000313" key="2">
    <source>
        <dbReference type="Proteomes" id="UP000295192"/>
    </source>
</evidence>
<dbReference type="AlphaFoldDB" id="A0A484BNT9"/>
<comment type="caution">
    <text evidence="1">The sequence shown here is derived from an EMBL/GenBank/DDBJ whole genome shotgun (WGS) entry which is preliminary data.</text>
</comment>
<proteinExistence type="predicted"/>
<dbReference type="EMBL" id="LSRL02000015">
    <property type="protein sequence ID" value="TDG50433.1"/>
    <property type="molecule type" value="Genomic_DNA"/>
</dbReference>
<evidence type="ECO:0000313" key="1">
    <source>
        <dbReference type="EMBL" id="TDG50433.1"/>
    </source>
</evidence>
<sequence length="91" mass="9640">MGRDKGVAGDPARTQLELELELELANGVKMAALCISTARSPAVGLQFESKLSKAALQLIGDGSRTPPHMCLRPGSACIVQQPPSERLQLSK</sequence>
<keyword evidence="2" id="KW-1185">Reference proteome</keyword>
<accession>A0A484BNT9</accession>
<reference evidence="1 2" key="1">
    <citation type="journal article" date="2019" name="J. Hered.">
        <title>An Improved Genome Assembly for Drosophila navojoa, the Basal Species in the mojavensis Cluster.</title>
        <authorList>
            <person name="Vanderlinde T."/>
            <person name="Dupim E.G."/>
            <person name="Nazario-Yepiz N.O."/>
            <person name="Carvalho A.B."/>
        </authorList>
    </citation>
    <scope>NUCLEOTIDE SEQUENCE [LARGE SCALE GENOMIC DNA]</scope>
    <source>
        <strain evidence="1">Navoj_Jal97</strain>
        <tissue evidence="1">Whole organism</tissue>
    </source>
</reference>
<gene>
    <name evidence="1" type="ORF">AWZ03_003022</name>
</gene>
<protein>
    <submittedName>
        <fullName evidence="1">Uncharacterized protein</fullName>
    </submittedName>
</protein>
<organism evidence="1 2">
    <name type="scientific">Drosophila navojoa</name>
    <name type="common">Fruit fly</name>
    <dbReference type="NCBI Taxonomy" id="7232"/>
    <lineage>
        <taxon>Eukaryota</taxon>
        <taxon>Metazoa</taxon>
        <taxon>Ecdysozoa</taxon>
        <taxon>Arthropoda</taxon>
        <taxon>Hexapoda</taxon>
        <taxon>Insecta</taxon>
        <taxon>Pterygota</taxon>
        <taxon>Neoptera</taxon>
        <taxon>Endopterygota</taxon>
        <taxon>Diptera</taxon>
        <taxon>Brachycera</taxon>
        <taxon>Muscomorpha</taxon>
        <taxon>Ephydroidea</taxon>
        <taxon>Drosophilidae</taxon>
        <taxon>Drosophila</taxon>
    </lineage>
</organism>
<dbReference type="Proteomes" id="UP000295192">
    <property type="component" value="Unassembled WGS sequence"/>
</dbReference>
<name>A0A484BNT9_DRONA</name>